<gene>
    <name evidence="3" type="ORF">BDV96DRAFT_582434</name>
</gene>
<proteinExistence type="predicted"/>
<dbReference type="Proteomes" id="UP000799770">
    <property type="component" value="Unassembled WGS sequence"/>
</dbReference>
<feature type="compositionally biased region" description="Basic residues" evidence="1">
    <location>
        <begin position="20"/>
        <end position="29"/>
    </location>
</feature>
<dbReference type="OrthoDB" id="9985428at2759"/>
<evidence type="ECO:0000313" key="4">
    <source>
        <dbReference type="Proteomes" id="UP000799770"/>
    </source>
</evidence>
<name>A0A6A5YWI3_9PLEO</name>
<dbReference type="InterPro" id="IPR012664">
    <property type="entry name" value="CHP02452"/>
</dbReference>
<feature type="region of interest" description="Disordered" evidence="1">
    <location>
        <begin position="1"/>
        <end position="49"/>
    </location>
</feature>
<dbReference type="InterPro" id="IPR019261">
    <property type="entry name" value="PARG_cat_microbial"/>
</dbReference>
<feature type="region of interest" description="Disordered" evidence="1">
    <location>
        <begin position="372"/>
        <end position="446"/>
    </location>
</feature>
<dbReference type="PANTHER" id="PTHR35596:SF1">
    <property type="entry name" value="MICROBIAL-TYPE PARG CATALYTIC DOMAIN-CONTAINING PROTEIN"/>
    <property type="match status" value="1"/>
</dbReference>
<dbReference type="NCBIfam" id="TIGR02452">
    <property type="entry name" value="TIGR02452 family protein"/>
    <property type="match status" value="1"/>
</dbReference>
<protein>
    <recommendedName>
        <fullName evidence="2">Microbial-type PARG catalytic domain-containing protein</fullName>
    </recommendedName>
</protein>
<dbReference type="EMBL" id="ML977334">
    <property type="protein sequence ID" value="KAF2111589.1"/>
    <property type="molecule type" value="Genomic_DNA"/>
</dbReference>
<sequence length="446" mass="48978">MREGSGKMGGEDVGVEYVKRKGQGRRKVKGGGDEMGVREGKGKGKRRKDSIDVHFDDLSISPTAQESRPRDNLKIRIVATDTLTAAHMLTFPSNYGEVGSTLRSNKKQPNTLILNMASPLRPGGGVLTGATSQEEFLCARTTLLPSLKESFYRLPELGGVYTHDVMVFRNHLPLGDSKGELGLGERFWIDVVSAGMLCFPDLEGEEDEEKRLSKADMQFVEQKMRAVMRIACMKGAKKIVLGAWGAGAYGNPVRDVAEAWRRVLLPEITAGAPKKGKATVEVENWETVEDIIFAISNRGMAEEFGRAFGGIVIESGPGEVDNEEDEEDEVAEELRSKIEEMESQIPKVWNADLKSKLIATVDILRGQLKDRERAVGVDGDDEDEDKDNSIVSEKAEVSDGSEDEDTEDIEIEESEEDGTDGTDDEGGEEASEISQKEGGWNVSRRC</sequence>
<accession>A0A6A5YWI3</accession>
<feature type="compositionally biased region" description="Acidic residues" evidence="1">
    <location>
        <begin position="399"/>
        <end position="431"/>
    </location>
</feature>
<dbReference type="Gene3D" id="3.40.220.10">
    <property type="entry name" value="Leucine Aminopeptidase, subunit E, domain 1"/>
    <property type="match status" value="1"/>
</dbReference>
<dbReference type="Pfam" id="PF10021">
    <property type="entry name" value="PARG_cat_microb"/>
    <property type="match status" value="1"/>
</dbReference>
<feature type="compositionally biased region" description="Basic and acidic residues" evidence="1">
    <location>
        <begin position="30"/>
        <end position="42"/>
    </location>
</feature>
<feature type="compositionally biased region" description="Gly residues" evidence="1">
    <location>
        <begin position="1"/>
        <end position="12"/>
    </location>
</feature>
<reference evidence="3" key="1">
    <citation type="journal article" date="2020" name="Stud. Mycol.">
        <title>101 Dothideomycetes genomes: a test case for predicting lifestyles and emergence of pathogens.</title>
        <authorList>
            <person name="Haridas S."/>
            <person name="Albert R."/>
            <person name="Binder M."/>
            <person name="Bloem J."/>
            <person name="Labutti K."/>
            <person name="Salamov A."/>
            <person name="Andreopoulos B."/>
            <person name="Baker S."/>
            <person name="Barry K."/>
            <person name="Bills G."/>
            <person name="Bluhm B."/>
            <person name="Cannon C."/>
            <person name="Castanera R."/>
            <person name="Culley D."/>
            <person name="Daum C."/>
            <person name="Ezra D."/>
            <person name="Gonzalez J."/>
            <person name="Henrissat B."/>
            <person name="Kuo A."/>
            <person name="Liang C."/>
            <person name="Lipzen A."/>
            <person name="Lutzoni F."/>
            <person name="Magnuson J."/>
            <person name="Mondo S."/>
            <person name="Nolan M."/>
            <person name="Ohm R."/>
            <person name="Pangilinan J."/>
            <person name="Park H.-J."/>
            <person name="Ramirez L."/>
            <person name="Alfaro M."/>
            <person name="Sun H."/>
            <person name="Tritt A."/>
            <person name="Yoshinaga Y."/>
            <person name="Zwiers L.-H."/>
            <person name="Turgeon B."/>
            <person name="Goodwin S."/>
            <person name="Spatafora J."/>
            <person name="Crous P."/>
            <person name="Grigoriev I."/>
        </authorList>
    </citation>
    <scope>NUCLEOTIDE SEQUENCE</scope>
    <source>
        <strain evidence="3">CBS 627.86</strain>
    </source>
</reference>
<evidence type="ECO:0000259" key="2">
    <source>
        <dbReference type="Pfam" id="PF10021"/>
    </source>
</evidence>
<evidence type="ECO:0000256" key="1">
    <source>
        <dbReference type="SAM" id="MobiDB-lite"/>
    </source>
</evidence>
<feature type="domain" description="Microbial-type PARG catalytic" evidence="2">
    <location>
        <begin position="64"/>
        <end position="168"/>
    </location>
</feature>
<organism evidence="3 4">
    <name type="scientific">Lophiotrema nucula</name>
    <dbReference type="NCBI Taxonomy" id="690887"/>
    <lineage>
        <taxon>Eukaryota</taxon>
        <taxon>Fungi</taxon>
        <taxon>Dikarya</taxon>
        <taxon>Ascomycota</taxon>
        <taxon>Pezizomycotina</taxon>
        <taxon>Dothideomycetes</taxon>
        <taxon>Pleosporomycetidae</taxon>
        <taxon>Pleosporales</taxon>
        <taxon>Lophiotremataceae</taxon>
        <taxon>Lophiotrema</taxon>
    </lineage>
</organism>
<evidence type="ECO:0000313" key="3">
    <source>
        <dbReference type="EMBL" id="KAF2111589.1"/>
    </source>
</evidence>
<keyword evidence="4" id="KW-1185">Reference proteome</keyword>
<dbReference type="AlphaFoldDB" id="A0A6A5YWI3"/>
<dbReference type="SUPFAM" id="SSF52949">
    <property type="entry name" value="Macro domain-like"/>
    <property type="match status" value="1"/>
</dbReference>
<dbReference type="InterPro" id="IPR043472">
    <property type="entry name" value="Macro_dom-like"/>
</dbReference>
<dbReference type="PANTHER" id="PTHR35596">
    <property type="entry name" value="DUF2263 DOMAIN-CONTAINING PROTEIN"/>
    <property type="match status" value="1"/>
</dbReference>